<dbReference type="Proteomes" id="UP000238308">
    <property type="component" value="Unassembled WGS sequence"/>
</dbReference>
<dbReference type="HAMAP" id="MF_00578">
    <property type="entry name" value="Glu_cys_ligase"/>
    <property type="match status" value="1"/>
</dbReference>
<dbReference type="GO" id="GO:0046872">
    <property type="term" value="F:metal ion binding"/>
    <property type="evidence" value="ECO:0007669"/>
    <property type="project" value="TreeGrafter"/>
</dbReference>
<dbReference type="InterPro" id="IPR014746">
    <property type="entry name" value="Gln_synth/guanido_kin_cat_dom"/>
</dbReference>
<evidence type="ECO:0000256" key="9">
    <source>
        <dbReference type="RuleBase" id="RU004391"/>
    </source>
</evidence>
<accession>A0A2T0XCU5</accession>
<dbReference type="OrthoDB" id="9803907at2"/>
<dbReference type="InterPro" id="IPR007370">
    <property type="entry name" value="Glu_cys_ligase"/>
</dbReference>
<evidence type="ECO:0000256" key="3">
    <source>
        <dbReference type="ARBA" id="ARBA00022598"/>
    </source>
</evidence>
<comment type="catalytic activity">
    <reaction evidence="7 8 9">
        <text>L-cysteine + L-glutamate + ATP = gamma-L-glutamyl-L-cysteine + ADP + phosphate + H(+)</text>
        <dbReference type="Rhea" id="RHEA:13285"/>
        <dbReference type="ChEBI" id="CHEBI:15378"/>
        <dbReference type="ChEBI" id="CHEBI:29985"/>
        <dbReference type="ChEBI" id="CHEBI:30616"/>
        <dbReference type="ChEBI" id="CHEBI:35235"/>
        <dbReference type="ChEBI" id="CHEBI:43474"/>
        <dbReference type="ChEBI" id="CHEBI:58173"/>
        <dbReference type="ChEBI" id="CHEBI:456216"/>
        <dbReference type="EC" id="6.3.2.2"/>
    </reaction>
</comment>
<comment type="pathway">
    <text evidence="1 8 9">Sulfur metabolism; glutathione biosynthesis; glutathione from L-cysteine and L-glutamate: step 1/2.</text>
</comment>
<evidence type="ECO:0000256" key="2">
    <source>
        <dbReference type="ARBA" id="ARBA00008772"/>
    </source>
</evidence>
<feature type="domain" description="Glutamate--cysteine ligase" evidence="10">
    <location>
        <begin position="14"/>
        <end position="373"/>
    </location>
</feature>
<evidence type="ECO:0000256" key="6">
    <source>
        <dbReference type="ARBA" id="ARBA00022840"/>
    </source>
</evidence>
<dbReference type="EC" id="6.3.2.2" evidence="8"/>
<comment type="caution">
    <text evidence="11">The sequence shown here is derived from an EMBL/GenBank/DDBJ whole genome shotgun (WGS) entry which is preliminary data.</text>
</comment>
<dbReference type="InterPro" id="IPR006334">
    <property type="entry name" value="Glut_cys_ligase"/>
</dbReference>
<dbReference type="GO" id="GO:0005524">
    <property type="term" value="F:ATP binding"/>
    <property type="evidence" value="ECO:0007669"/>
    <property type="project" value="UniProtKB-KW"/>
</dbReference>
<dbReference type="Pfam" id="PF04262">
    <property type="entry name" value="Glu_cys_ligase"/>
    <property type="match status" value="1"/>
</dbReference>
<reference evidence="11 12" key="1">
    <citation type="submission" date="2018-03" db="EMBL/GenBank/DDBJ databases">
        <title>Genomic Encyclopedia of Type Strains, Phase III (KMG-III): the genomes of soil and plant-associated and newly described type strains.</title>
        <authorList>
            <person name="Whitman W."/>
        </authorList>
    </citation>
    <scope>NUCLEOTIDE SEQUENCE [LARGE SCALE GENOMIC DNA]</scope>
    <source>
        <strain evidence="11 12">MWH-P2sevCIIIb</strain>
    </source>
</reference>
<sequence length="524" mass="58725">MSVTLSQRLEILRQKPDMLGKSLRGIEKEGLRVNSEGRLSTRAHPKSLGSALTHPRITTDYSEALLELISGTHTRIDDLLAEMAELQTVIACSLNDEMMWNHSMPAHLPAEIDIPIAWYGTSNTGMLKHVYRRGLAERYGKTMQCIAGLHYNFSFDEQFWQIIDVPGISAQDKRSAGYMALIRNFTRYSWLLMYLFGASPAVSKDFLRGRDKGLDQLDADTLFLPYATSLRMSDLGYQNKAQATLKPCYNDLNSFLLSMHKAVTTPWPPYNEIGTHRNGEWIQLNTNVLQIENEFYSSIRPKRATGPCERPITALADRGIQYVEIRCLDIDYKEATGISSDTAHFVDAFILFCATQDSPYFGDDGFCAESADNFAKTVKYGRQPGLILKRDGADISLKDWANHLLSQIGECANLFGDCLADPSYVKAISSQQQKVADPESTPSAQLLSSLQQKEMSFHDFVVDLSKQQAAVLQAKGLTFEQGKQADAQAMESILTQERIENADSETFDDYVKQFHEALKAPTFA</sequence>
<dbReference type="EMBL" id="PVTV01000016">
    <property type="protein sequence ID" value="PRY96740.1"/>
    <property type="molecule type" value="Genomic_DNA"/>
</dbReference>
<dbReference type="GO" id="GO:0006750">
    <property type="term" value="P:glutathione biosynthetic process"/>
    <property type="evidence" value="ECO:0007669"/>
    <property type="project" value="UniProtKB-UniRule"/>
</dbReference>
<dbReference type="GO" id="GO:0004357">
    <property type="term" value="F:glutamate-cysteine ligase activity"/>
    <property type="evidence" value="ECO:0007669"/>
    <property type="project" value="UniProtKB-UniRule"/>
</dbReference>
<dbReference type="PANTHER" id="PTHR38761:SF1">
    <property type="entry name" value="GLUTAMATE--CYSTEINE LIGASE"/>
    <property type="match status" value="1"/>
</dbReference>
<evidence type="ECO:0000256" key="1">
    <source>
        <dbReference type="ARBA" id="ARBA00005006"/>
    </source>
</evidence>
<dbReference type="SUPFAM" id="SSF55931">
    <property type="entry name" value="Glutamine synthetase/guanido kinase"/>
    <property type="match status" value="1"/>
</dbReference>
<comment type="similarity">
    <text evidence="2 8">Belongs to the glutamate--cysteine ligase type 1 family. Type 1 subfamily.</text>
</comment>
<keyword evidence="12" id="KW-1185">Reference proteome</keyword>
<evidence type="ECO:0000259" key="10">
    <source>
        <dbReference type="Pfam" id="PF04262"/>
    </source>
</evidence>
<dbReference type="GO" id="GO:0005829">
    <property type="term" value="C:cytosol"/>
    <property type="evidence" value="ECO:0007669"/>
    <property type="project" value="TreeGrafter"/>
</dbReference>
<keyword evidence="5 8" id="KW-0547">Nucleotide-binding</keyword>
<keyword evidence="4 8" id="KW-0317">Glutathione biosynthesis</keyword>
<evidence type="ECO:0000313" key="11">
    <source>
        <dbReference type="EMBL" id="PRY96740.1"/>
    </source>
</evidence>
<dbReference type="Gene3D" id="3.30.590.20">
    <property type="match status" value="1"/>
</dbReference>
<dbReference type="RefSeq" id="WP_106228333.1">
    <property type="nucleotide sequence ID" value="NZ_PVTV01000016.1"/>
</dbReference>
<dbReference type="AlphaFoldDB" id="A0A2T0XCU5"/>
<evidence type="ECO:0000256" key="7">
    <source>
        <dbReference type="ARBA" id="ARBA00048819"/>
    </source>
</evidence>
<gene>
    <name evidence="8" type="primary">gshA</name>
    <name evidence="11" type="ORF">BCM14_2494</name>
</gene>
<keyword evidence="3 8" id="KW-0436">Ligase</keyword>
<dbReference type="PANTHER" id="PTHR38761">
    <property type="entry name" value="GLUTAMATE--CYSTEINE LIGASE"/>
    <property type="match status" value="1"/>
</dbReference>
<protein>
    <recommendedName>
        <fullName evidence="8">Glutamate--cysteine ligase</fullName>
        <ecNumber evidence="8">6.3.2.2</ecNumber>
    </recommendedName>
    <alternativeName>
        <fullName evidence="8">Gamma-ECS</fullName>
        <shortName evidence="8">GCS</shortName>
    </alternativeName>
    <alternativeName>
        <fullName evidence="8">Gamma-glutamylcysteine synthetase</fullName>
    </alternativeName>
</protein>
<evidence type="ECO:0000256" key="8">
    <source>
        <dbReference type="HAMAP-Rule" id="MF_00578"/>
    </source>
</evidence>
<dbReference type="NCBIfam" id="TIGR01434">
    <property type="entry name" value="glu_cys_ligase"/>
    <property type="match status" value="1"/>
</dbReference>
<organism evidence="11 12">
    <name type="scientific">Jezberella montanilacus</name>
    <dbReference type="NCBI Taxonomy" id="323426"/>
    <lineage>
        <taxon>Bacteria</taxon>
        <taxon>Pseudomonadati</taxon>
        <taxon>Pseudomonadota</taxon>
        <taxon>Betaproteobacteria</taxon>
        <taxon>Burkholderiales</taxon>
        <taxon>Alcaligenaceae</taxon>
        <taxon>Jezberella</taxon>
    </lineage>
</organism>
<evidence type="ECO:0000313" key="12">
    <source>
        <dbReference type="Proteomes" id="UP000238308"/>
    </source>
</evidence>
<keyword evidence="6 8" id="KW-0067">ATP-binding</keyword>
<name>A0A2T0XCU5_9BURK</name>
<dbReference type="UniPathway" id="UPA00142">
    <property type="reaction ID" value="UER00209"/>
</dbReference>
<proteinExistence type="inferred from homology"/>
<evidence type="ECO:0000256" key="4">
    <source>
        <dbReference type="ARBA" id="ARBA00022684"/>
    </source>
</evidence>
<evidence type="ECO:0000256" key="5">
    <source>
        <dbReference type="ARBA" id="ARBA00022741"/>
    </source>
</evidence>